<reference evidence="1 2" key="1">
    <citation type="submission" date="2016-01" db="EMBL/GenBank/DDBJ databases">
        <authorList>
            <person name="Manzoor S."/>
        </authorList>
    </citation>
    <scope>NUCLEOTIDE SEQUENCE [LARGE SCALE GENOMIC DNA]</scope>
    <source>
        <strain evidence="1">Methanoculleus sp MAB1</strain>
    </source>
</reference>
<name>A0A0X3BL59_9EURY</name>
<dbReference type="AlphaFoldDB" id="A0A0X3BL59"/>
<proteinExistence type="predicted"/>
<dbReference type="Proteomes" id="UP000069850">
    <property type="component" value="Chromosome 1"/>
</dbReference>
<dbReference type="KEGG" id="mema:MMAB1_1654"/>
<evidence type="ECO:0000313" key="2">
    <source>
        <dbReference type="Proteomes" id="UP000069850"/>
    </source>
</evidence>
<gene>
    <name evidence="1" type="ORF">MMAB1_1654</name>
</gene>
<sequence>MGVIAGLTRKATREHSWGRARGCTQESGLFLRLADGAVDRGGHRPYRGRGQCVAIPGKNLSALLTLAIAHSLRTCVSIL</sequence>
<organism evidence="1 2">
    <name type="scientific">Methanoculleus bourgensis</name>
    <dbReference type="NCBI Taxonomy" id="83986"/>
    <lineage>
        <taxon>Archaea</taxon>
        <taxon>Methanobacteriati</taxon>
        <taxon>Methanobacteriota</taxon>
        <taxon>Stenosarchaea group</taxon>
        <taxon>Methanomicrobia</taxon>
        <taxon>Methanomicrobiales</taxon>
        <taxon>Methanomicrobiaceae</taxon>
        <taxon>Methanoculleus</taxon>
    </lineage>
</organism>
<accession>A0A0X3BL59</accession>
<protein>
    <submittedName>
        <fullName evidence="1">Uncharacterized protein</fullName>
    </submittedName>
</protein>
<evidence type="ECO:0000313" key="1">
    <source>
        <dbReference type="EMBL" id="CVK32867.1"/>
    </source>
</evidence>
<dbReference type="EMBL" id="LT158599">
    <property type="protein sequence ID" value="CVK32867.1"/>
    <property type="molecule type" value="Genomic_DNA"/>
</dbReference>